<dbReference type="Gene3D" id="3.40.50.150">
    <property type="entry name" value="Vaccinia Virus protein VP39"/>
    <property type="match status" value="1"/>
</dbReference>
<dbReference type="PROSITE" id="PS51686">
    <property type="entry name" value="SAM_MT_RSMB_NOP"/>
    <property type="match status" value="1"/>
</dbReference>
<dbReference type="Proteomes" id="UP000051790">
    <property type="component" value="Unassembled WGS sequence"/>
</dbReference>
<dbReference type="SUPFAM" id="SSF53335">
    <property type="entry name" value="S-adenosyl-L-methionine-dependent methyltransferases"/>
    <property type="match status" value="1"/>
</dbReference>
<dbReference type="Pfam" id="PF17126">
    <property type="entry name" value="RsmF_methylt_CI"/>
    <property type="match status" value="1"/>
</dbReference>
<dbReference type="InterPro" id="IPR001678">
    <property type="entry name" value="MeTrfase_RsmB-F_NOP2_dom"/>
</dbReference>
<dbReference type="Gene3D" id="3.30.70.1170">
    <property type="entry name" value="Sun protein, domain 3"/>
    <property type="match status" value="1"/>
</dbReference>
<dbReference type="GO" id="GO:0006396">
    <property type="term" value="P:RNA processing"/>
    <property type="evidence" value="ECO:0007669"/>
    <property type="project" value="InterPro"/>
</dbReference>
<dbReference type="CDD" id="cd02440">
    <property type="entry name" value="AdoMet_MTases"/>
    <property type="match status" value="1"/>
</dbReference>
<dbReference type="OrthoDB" id="9810297at2"/>
<dbReference type="InterPro" id="IPR031340">
    <property type="entry name" value="RsmF_methylt_CI"/>
</dbReference>
<feature type="binding site" evidence="7">
    <location>
        <position position="126"/>
    </location>
    <ligand>
        <name>S-adenosyl-L-methionine</name>
        <dbReference type="ChEBI" id="CHEBI:59789"/>
    </ligand>
</feature>
<dbReference type="GO" id="GO:0008757">
    <property type="term" value="F:S-adenosylmethionine-dependent methyltransferase activity"/>
    <property type="evidence" value="ECO:0007669"/>
    <property type="project" value="InterPro"/>
</dbReference>
<keyword evidence="3 7" id="KW-0489">Methyltransferase</keyword>
<keyword evidence="2" id="KW-0963">Cytoplasm</keyword>
<feature type="binding site" evidence="7">
    <location>
        <begin position="102"/>
        <end position="108"/>
    </location>
    <ligand>
        <name>S-adenosyl-L-methionine</name>
        <dbReference type="ChEBI" id="CHEBI:59789"/>
    </ligand>
</feature>
<reference evidence="9 10" key="1">
    <citation type="journal article" date="2015" name="Genome Announc.">
        <title>Expanding the biotechnology potential of lactobacilli through comparative genomics of 213 strains and associated genera.</title>
        <authorList>
            <person name="Sun Z."/>
            <person name="Harris H.M."/>
            <person name="McCann A."/>
            <person name="Guo C."/>
            <person name="Argimon S."/>
            <person name="Zhang W."/>
            <person name="Yang X."/>
            <person name="Jeffery I.B."/>
            <person name="Cooney J.C."/>
            <person name="Kagawa T.F."/>
            <person name="Liu W."/>
            <person name="Song Y."/>
            <person name="Salvetti E."/>
            <person name="Wrobel A."/>
            <person name="Rasinkangas P."/>
            <person name="Parkhill J."/>
            <person name="Rea M.C."/>
            <person name="O'Sullivan O."/>
            <person name="Ritari J."/>
            <person name="Douillard F.P."/>
            <person name="Paul Ross R."/>
            <person name="Yang R."/>
            <person name="Briner A.E."/>
            <person name="Felis G.E."/>
            <person name="de Vos W.M."/>
            <person name="Barrangou R."/>
            <person name="Klaenhammer T.R."/>
            <person name="Caufield P.W."/>
            <person name="Cui Y."/>
            <person name="Zhang H."/>
            <person name="O'Toole P.W."/>
        </authorList>
    </citation>
    <scope>NUCLEOTIDE SEQUENCE [LARGE SCALE GENOMIC DNA]</scope>
    <source>
        <strain evidence="9 10">DSM 13343</strain>
    </source>
</reference>
<dbReference type="InterPro" id="IPR027391">
    <property type="entry name" value="Nol1_Nop2_Fmu_2"/>
</dbReference>
<dbReference type="AlphaFoldDB" id="A0A0R1QBW0"/>
<dbReference type="InterPro" id="IPR011023">
    <property type="entry name" value="Nop2p"/>
</dbReference>
<evidence type="ECO:0000313" key="9">
    <source>
        <dbReference type="EMBL" id="KRL42166.1"/>
    </source>
</evidence>
<feature type="binding site" evidence="7">
    <location>
        <position position="171"/>
    </location>
    <ligand>
        <name>S-adenosyl-L-methionine</name>
        <dbReference type="ChEBI" id="CHEBI:59789"/>
    </ligand>
</feature>
<keyword evidence="10" id="KW-1185">Reference proteome</keyword>
<dbReference type="InterPro" id="IPR023267">
    <property type="entry name" value="RCMT"/>
</dbReference>
<feature type="active site" description="Nucleophile" evidence="7">
    <location>
        <position position="224"/>
    </location>
</feature>
<keyword evidence="6 7" id="KW-0694">RNA-binding</keyword>
<feature type="domain" description="SAM-dependent MTase RsmB/NOP-type" evidence="8">
    <location>
        <begin position="1"/>
        <end position="293"/>
    </location>
</feature>
<evidence type="ECO:0000256" key="6">
    <source>
        <dbReference type="ARBA" id="ARBA00022884"/>
    </source>
</evidence>
<dbReference type="PANTHER" id="PTHR22807:SF30">
    <property type="entry name" value="28S RRNA (CYTOSINE(4447)-C(5))-METHYLTRANSFERASE-RELATED"/>
    <property type="match status" value="1"/>
</dbReference>
<evidence type="ECO:0000313" key="10">
    <source>
        <dbReference type="Proteomes" id="UP000051790"/>
    </source>
</evidence>
<dbReference type="InterPro" id="IPR031341">
    <property type="entry name" value="Methyltr_RsmF_N"/>
</dbReference>
<evidence type="ECO:0000256" key="5">
    <source>
        <dbReference type="ARBA" id="ARBA00022691"/>
    </source>
</evidence>
<dbReference type="GO" id="GO:0008173">
    <property type="term" value="F:RNA methyltransferase activity"/>
    <property type="evidence" value="ECO:0007669"/>
    <property type="project" value="InterPro"/>
</dbReference>
<protein>
    <submittedName>
        <fullName evidence="9">tRNA and rRNA cytosine-C5-methylase</fullName>
    </submittedName>
</protein>
<evidence type="ECO:0000256" key="1">
    <source>
        <dbReference type="ARBA" id="ARBA00007494"/>
    </source>
</evidence>
<dbReference type="Gene3D" id="2.30.130.60">
    <property type="match status" value="1"/>
</dbReference>
<dbReference type="Pfam" id="PF01189">
    <property type="entry name" value="Methyltr_RsmB-F"/>
    <property type="match status" value="1"/>
</dbReference>
<dbReference type="PRINTS" id="PR02008">
    <property type="entry name" value="RCMTFAMILY"/>
</dbReference>
<dbReference type="EMBL" id="AZEU01000234">
    <property type="protein sequence ID" value="KRL42166.1"/>
    <property type="molecule type" value="Genomic_DNA"/>
</dbReference>
<dbReference type="InterPro" id="IPR029063">
    <property type="entry name" value="SAM-dependent_MTases_sf"/>
</dbReference>
<accession>A0A0R1QBW0</accession>
<dbReference type="GO" id="GO:0001510">
    <property type="term" value="P:RNA methylation"/>
    <property type="evidence" value="ECO:0007669"/>
    <property type="project" value="InterPro"/>
</dbReference>
<sequence>MSQFPNGFEAKYQQLLGDEAASFFATFDQPAQSGYRTNPLRPAVDAENSDPQVPWSQWGHYGKVQGNGIEHVSGYVYSQEPSAQFVATVLDPKPGERVLDLCAAPGGKTTHIASFMQGQGVVVTNEINRGRAKILASNVERFGITNALITNNDPESLAAAWPEAFDRILVDAPCSGEGMFRKDPEAMQYWNVDYPDECARRQKLILQSAQAMLRPGGTLVYSTCTFSPEEDEQIASWANANLPLNLVPIDKDFGIESGRPNWADDDDAVKMTARLWPQHLNGEGHFVAKFVKADDAAIHGKLADVGRLSATQRKDYEAFVKNDLTHGLSGQLMAIKDQLFVVPVGTPDWRKVHVVRAGVHVGTFKKNRFEPSHSLATALNPADFQLSIETTQEEYTQYRHGDLLHRDLPGKHYVLLTLNGMGYALGKLVNGSIKNVYPKGLRV</sequence>
<dbReference type="PATRIC" id="fig|1423769.4.peg.2167"/>
<evidence type="ECO:0000256" key="2">
    <source>
        <dbReference type="ARBA" id="ARBA00022490"/>
    </source>
</evidence>
<dbReference type="Pfam" id="PF13636">
    <property type="entry name" value="Methyltranf_PUA"/>
    <property type="match status" value="1"/>
</dbReference>
<evidence type="ECO:0000259" key="8">
    <source>
        <dbReference type="PROSITE" id="PS51686"/>
    </source>
</evidence>
<proteinExistence type="inferred from homology"/>
<dbReference type="InterPro" id="IPR049560">
    <property type="entry name" value="MeTrfase_RsmB-F_NOP2_cat"/>
</dbReference>
<keyword evidence="4 7" id="KW-0808">Transferase</keyword>
<dbReference type="PROSITE" id="PS01153">
    <property type="entry name" value="NOL1_NOP2_SUN"/>
    <property type="match status" value="1"/>
</dbReference>
<dbReference type="GO" id="GO:0003723">
    <property type="term" value="F:RNA binding"/>
    <property type="evidence" value="ECO:0007669"/>
    <property type="project" value="UniProtKB-UniRule"/>
</dbReference>
<dbReference type="PANTHER" id="PTHR22807">
    <property type="entry name" value="NOP2 YEAST -RELATED NOL1/NOP2/FMU SUN DOMAIN-CONTAINING"/>
    <property type="match status" value="1"/>
</dbReference>
<comment type="caution">
    <text evidence="9">The sequence shown here is derived from an EMBL/GenBank/DDBJ whole genome shotgun (WGS) entry which is preliminary data.</text>
</comment>
<feature type="binding site" evidence="7">
    <location>
        <position position="153"/>
    </location>
    <ligand>
        <name>S-adenosyl-L-methionine</name>
        <dbReference type="ChEBI" id="CHEBI:59789"/>
    </ligand>
</feature>
<dbReference type="InterPro" id="IPR018314">
    <property type="entry name" value="RsmB/NOL1/NOP2-like_CS"/>
</dbReference>
<keyword evidence="5 7" id="KW-0949">S-adenosyl-L-methionine</keyword>
<gene>
    <name evidence="9" type="ORF">FD01_GL002016</name>
</gene>
<dbReference type="CDD" id="cd21147">
    <property type="entry name" value="RsmF_methylt_CTD1"/>
    <property type="match status" value="1"/>
</dbReference>
<organism evidence="9 10">
    <name type="scientific">Lacticaseibacillus manihotivorans DSM 13343 = JCM 12514</name>
    <dbReference type="NCBI Taxonomy" id="1423769"/>
    <lineage>
        <taxon>Bacteria</taxon>
        <taxon>Bacillati</taxon>
        <taxon>Bacillota</taxon>
        <taxon>Bacilli</taxon>
        <taxon>Lactobacillales</taxon>
        <taxon>Lactobacillaceae</taxon>
        <taxon>Lacticaseibacillus</taxon>
    </lineage>
</organism>
<name>A0A0R1QBW0_9LACO</name>
<dbReference type="RefSeq" id="WP_056964575.1">
    <property type="nucleotide sequence ID" value="NZ_AZEU01000234.1"/>
</dbReference>
<evidence type="ECO:0000256" key="4">
    <source>
        <dbReference type="ARBA" id="ARBA00022679"/>
    </source>
</evidence>
<evidence type="ECO:0000256" key="3">
    <source>
        <dbReference type="ARBA" id="ARBA00022603"/>
    </source>
</evidence>
<dbReference type="Pfam" id="PF17125">
    <property type="entry name" value="Methyltr_RsmF_N"/>
    <property type="match status" value="1"/>
</dbReference>
<dbReference type="NCBIfam" id="TIGR00446">
    <property type="entry name" value="nop2p"/>
    <property type="match status" value="1"/>
</dbReference>
<comment type="similarity">
    <text evidence="1 7">Belongs to the class I-like SAM-binding methyltransferase superfamily. RsmB/NOP family.</text>
</comment>
<evidence type="ECO:0000256" key="7">
    <source>
        <dbReference type="PROSITE-ProRule" id="PRU01023"/>
    </source>
</evidence>